<evidence type="ECO:0000313" key="1">
    <source>
        <dbReference type="EMBL" id="MEN2988160.1"/>
    </source>
</evidence>
<protein>
    <recommendedName>
        <fullName evidence="3">Glutathionylspermidine synthase pre-ATP-grasp-like domain-containing protein</fullName>
    </recommendedName>
</protein>
<gene>
    <name evidence="1" type="ORF">WG926_07575</name>
</gene>
<sequence length="467" mass="50466">MTTGSTIDWHAAAAALAGLIAEGPALARRVREAVAAAPRFQNKAFDLAPAPLMVRADAVAPLARDLEAYVALLERAMAAYAADPEVRSYIGLEPAEEAAALAPHGLPSTVRVCRIDGYPALPDGRVIILENNADSPAGTMFTGRINAVVDALIEAPLAAAGLQIRKLPLDDGAPLLERFLADYRAWGGKAADPVLAVLQEDGKANVESIEMAAAYSALGTRTVVADPRQISFRDGGAWLGDLKIDLCWNKINTVYWRRLTAAHPDLLPRWVAAVEARSILHLNPFPARYVAESKRMLGLLREQHFAHHFTADERALAERLLPWAAKLEEGKSVSFGGETHDLRQLLLTRPQDWVLKEPYDIRGDGVTIGRDVDHETWIAKIDQGFAEGNIAQRYIPPLTYPILTDLETGACVPMKISLDSFVFGGRFIGFGAKASNNERVNVFQGGRKLAVRVAEPLAAAALASDAA</sequence>
<dbReference type="EMBL" id="JBBKTW010000002">
    <property type="protein sequence ID" value="MEN2988160.1"/>
    <property type="molecule type" value="Genomic_DNA"/>
</dbReference>
<organism evidence="1 2">
    <name type="scientific">Tistrella arctica</name>
    <dbReference type="NCBI Taxonomy" id="3133430"/>
    <lineage>
        <taxon>Bacteria</taxon>
        <taxon>Pseudomonadati</taxon>
        <taxon>Pseudomonadota</taxon>
        <taxon>Alphaproteobacteria</taxon>
        <taxon>Geminicoccales</taxon>
        <taxon>Geminicoccaceae</taxon>
        <taxon>Tistrella</taxon>
    </lineage>
</organism>
<dbReference type="RefSeq" id="WP_345937060.1">
    <property type="nucleotide sequence ID" value="NZ_JBBKTW010000002.1"/>
</dbReference>
<comment type="caution">
    <text evidence="1">The sequence shown here is derived from an EMBL/GenBank/DDBJ whole genome shotgun (WGS) entry which is preliminary data.</text>
</comment>
<accession>A0ABU9YHN6</accession>
<reference evidence="1 2" key="1">
    <citation type="submission" date="2024-03" db="EMBL/GenBank/DDBJ databases">
        <title>High-quality draft genome sequencing of Tistrella sp. BH-R2-4.</title>
        <authorList>
            <person name="Dong C."/>
        </authorList>
    </citation>
    <scope>NUCLEOTIDE SEQUENCE [LARGE SCALE GENOMIC DNA]</scope>
    <source>
        <strain evidence="1 2">BH-R2-4</strain>
    </source>
</reference>
<proteinExistence type="predicted"/>
<dbReference type="SUPFAM" id="SSF56059">
    <property type="entry name" value="Glutathione synthetase ATP-binding domain-like"/>
    <property type="match status" value="1"/>
</dbReference>
<dbReference type="Proteomes" id="UP001413721">
    <property type="component" value="Unassembled WGS sequence"/>
</dbReference>
<evidence type="ECO:0000313" key="2">
    <source>
        <dbReference type="Proteomes" id="UP001413721"/>
    </source>
</evidence>
<name>A0ABU9YHN6_9PROT</name>
<evidence type="ECO:0008006" key="3">
    <source>
        <dbReference type="Google" id="ProtNLM"/>
    </source>
</evidence>
<keyword evidence="2" id="KW-1185">Reference proteome</keyword>